<reference evidence="1" key="1">
    <citation type="journal article" date="2023" name="bioRxiv">
        <title>Improved chromosome-level genome assembly for marigold (Tagetes erecta).</title>
        <authorList>
            <person name="Jiang F."/>
            <person name="Yuan L."/>
            <person name="Wang S."/>
            <person name="Wang H."/>
            <person name="Xu D."/>
            <person name="Wang A."/>
            <person name="Fan W."/>
        </authorList>
    </citation>
    <scope>NUCLEOTIDE SEQUENCE</scope>
    <source>
        <strain evidence="1">WSJ</strain>
        <tissue evidence="1">Leaf</tissue>
    </source>
</reference>
<dbReference type="Proteomes" id="UP001229421">
    <property type="component" value="Unassembled WGS sequence"/>
</dbReference>
<keyword evidence="2" id="KW-1185">Reference proteome</keyword>
<dbReference type="EMBL" id="JAUHHV010000002">
    <property type="protein sequence ID" value="KAK1431970.1"/>
    <property type="molecule type" value="Genomic_DNA"/>
</dbReference>
<evidence type="ECO:0000313" key="1">
    <source>
        <dbReference type="EMBL" id="KAK1431970.1"/>
    </source>
</evidence>
<dbReference type="AlphaFoldDB" id="A0AAD8NXS9"/>
<accession>A0AAD8NXS9</accession>
<gene>
    <name evidence="1" type="ORF">QVD17_08803</name>
</gene>
<proteinExistence type="predicted"/>
<sequence>MPDTDIAEVEFVESMLVFSEDDEAGSEDEHTEEVQAETIVLDMPDTDIAEAEFVESMLVFSEDDEAGSEDVTNLLAGIESRAGAYNENL</sequence>
<protein>
    <submittedName>
        <fullName evidence="1">Uncharacterized protein</fullName>
    </submittedName>
</protein>
<organism evidence="1 2">
    <name type="scientific">Tagetes erecta</name>
    <name type="common">African marigold</name>
    <dbReference type="NCBI Taxonomy" id="13708"/>
    <lineage>
        <taxon>Eukaryota</taxon>
        <taxon>Viridiplantae</taxon>
        <taxon>Streptophyta</taxon>
        <taxon>Embryophyta</taxon>
        <taxon>Tracheophyta</taxon>
        <taxon>Spermatophyta</taxon>
        <taxon>Magnoliopsida</taxon>
        <taxon>eudicotyledons</taxon>
        <taxon>Gunneridae</taxon>
        <taxon>Pentapetalae</taxon>
        <taxon>asterids</taxon>
        <taxon>campanulids</taxon>
        <taxon>Asterales</taxon>
        <taxon>Asteraceae</taxon>
        <taxon>Asteroideae</taxon>
        <taxon>Heliantheae alliance</taxon>
        <taxon>Tageteae</taxon>
        <taxon>Tagetes</taxon>
    </lineage>
</organism>
<evidence type="ECO:0000313" key="2">
    <source>
        <dbReference type="Proteomes" id="UP001229421"/>
    </source>
</evidence>
<comment type="caution">
    <text evidence="1">The sequence shown here is derived from an EMBL/GenBank/DDBJ whole genome shotgun (WGS) entry which is preliminary data.</text>
</comment>
<name>A0AAD8NXS9_TARER</name>